<dbReference type="GO" id="GO:0004190">
    <property type="term" value="F:aspartic-type endopeptidase activity"/>
    <property type="evidence" value="ECO:0007669"/>
    <property type="project" value="InterPro"/>
</dbReference>
<feature type="domain" description="Peptidase A1" evidence="2">
    <location>
        <begin position="1"/>
        <end position="145"/>
    </location>
</feature>
<dbReference type="Proteomes" id="UP000735302">
    <property type="component" value="Unassembled WGS sequence"/>
</dbReference>
<dbReference type="GO" id="GO:0006508">
    <property type="term" value="P:proteolysis"/>
    <property type="evidence" value="ECO:0007669"/>
    <property type="project" value="InterPro"/>
</dbReference>
<dbReference type="InterPro" id="IPR033121">
    <property type="entry name" value="PEPTIDASE_A1"/>
</dbReference>
<keyword evidence="4" id="KW-1185">Reference proteome</keyword>
<evidence type="ECO:0000256" key="1">
    <source>
        <dbReference type="ARBA" id="ARBA00007447"/>
    </source>
</evidence>
<evidence type="ECO:0000313" key="3">
    <source>
        <dbReference type="EMBL" id="GFO17639.1"/>
    </source>
</evidence>
<reference evidence="3 4" key="1">
    <citation type="journal article" date="2021" name="Elife">
        <title>Chloroplast acquisition without the gene transfer in kleptoplastic sea slugs, Plakobranchus ocellatus.</title>
        <authorList>
            <person name="Maeda T."/>
            <person name="Takahashi S."/>
            <person name="Yoshida T."/>
            <person name="Shimamura S."/>
            <person name="Takaki Y."/>
            <person name="Nagai Y."/>
            <person name="Toyoda A."/>
            <person name="Suzuki Y."/>
            <person name="Arimoto A."/>
            <person name="Ishii H."/>
            <person name="Satoh N."/>
            <person name="Nishiyama T."/>
            <person name="Hasebe M."/>
            <person name="Maruyama T."/>
            <person name="Minagawa J."/>
            <person name="Obokata J."/>
            <person name="Shigenobu S."/>
        </authorList>
    </citation>
    <scope>NUCLEOTIDE SEQUENCE [LARGE SCALE GENOMIC DNA]</scope>
</reference>
<dbReference type="CDD" id="cd05471">
    <property type="entry name" value="pepsin_like"/>
    <property type="match status" value="1"/>
</dbReference>
<dbReference type="EMBL" id="BLXT01004850">
    <property type="protein sequence ID" value="GFO17639.1"/>
    <property type="molecule type" value="Genomic_DNA"/>
</dbReference>
<comment type="caution">
    <text evidence="3">The sequence shown here is derived from an EMBL/GenBank/DDBJ whole genome shotgun (WGS) entry which is preliminary data.</text>
</comment>
<dbReference type="InterPro" id="IPR001461">
    <property type="entry name" value="Aspartic_peptidase_A1"/>
</dbReference>
<name>A0AAV4BH28_9GAST</name>
<dbReference type="Gene3D" id="2.40.70.10">
    <property type="entry name" value="Acid Proteases"/>
    <property type="match status" value="1"/>
</dbReference>
<dbReference type="PANTHER" id="PTHR47966:SF51">
    <property type="entry name" value="BETA-SITE APP-CLEAVING ENZYME, ISOFORM A-RELATED"/>
    <property type="match status" value="1"/>
</dbReference>
<organism evidence="3 4">
    <name type="scientific">Plakobranchus ocellatus</name>
    <dbReference type="NCBI Taxonomy" id="259542"/>
    <lineage>
        <taxon>Eukaryota</taxon>
        <taxon>Metazoa</taxon>
        <taxon>Spiralia</taxon>
        <taxon>Lophotrochozoa</taxon>
        <taxon>Mollusca</taxon>
        <taxon>Gastropoda</taxon>
        <taxon>Heterobranchia</taxon>
        <taxon>Euthyneura</taxon>
        <taxon>Panpulmonata</taxon>
        <taxon>Sacoglossa</taxon>
        <taxon>Placobranchoidea</taxon>
        <taxon>Plakobranchidae</taxon>
        <taxon>Plakobranchus</taxon>
    </lineage>
</organism>
<proteinExistence type="inferred from homology"/>
<gene>
    <name evidence="3" type="ORF">PoB_004414400</name>
</gene>
<protein>
    <submittedName>
        <fullName evidence="3">Cathepsin d</fullName>
    </submittedName>
</protein>
<evidence type="ECO:0000259" key="2">
    <source>
        <dbReference type="PROSITE" id="PS51767"/>
    </source>
</evidence>
<dbReference type="InterPro" id="IPR034164">
    <property type="entry name" value="Pepsin-like_dom"/>
</dbReference>
<dbReference type="SUPFAM" id="SSF50630">
    <property type="entry name" value="Acid proteases"/>
    <property type="match status" value="1"/>
</dbReference>
<accession>A0AAV4BH28</accession>
<evidence type="ECO:0000313" key="4">
    <source>
        <dbReference type="Proteomes" id="UP000735302"/>
    </source>
</evidence>
<sequence length="145" mass="16518">MYKRYVDKLSRTHSTNKKHFDVIDDSGRITGYFSQDRMTIAGLKIKNQSFGEALLEPDLFWRSTNDGILGLGFNNIDGDEEPSVFDNMVSQGLVQAPVFSIYLNRYGSSGPDSVLTLGGTNPYYFEEDFIFADLTVPHRWQFKID</sequence>
<dbReference type="PROSITE" id="PS51767">
    <property type="entry name" value="PEPTIDASE_A1"/>
    <property type="match status" value="1"/>
</dbReference>
<dbReference type="InterPro" id="IPR021109">
    <property type="entry name" value="Peptidase_aspartic_dom_sf"/>
</dbReference>
<dbReference type="PANTHER" id="PTHR47966">
    <property type="entry name" value="BETA-SITE APP-CLEAVING ENZYME, ISOFORM A-RELATED"/>
    <property type="match status" value="1"/>
</dbReference>
<dbReference type="Pfam" id="PF00026">
    <property type="entry name" value="Asp"/>
    <property type="match status" value="1"/>
</dbReference>
<dbReference type="AlphaFoldDB" id="A0AAV4BH28"/>
<comment type="similarity">
    <text evidence="1">Belongs to the peptidase A1 family.</text>
</comment>
<feature type="non-terminal residue" evidence="3">
    <location>
        <position position="145"/>
    </location>
</feature>